<evidence type="ECO:0000313" key="2">
    <source>
        <dbReference type="EMBL" id="QBP41181.1"/>
    </source>
</evidence>
<dbReference type="OrthoDB" id="2242851at2"/>
<feature type="domain" description="YozE SAM-like" evidence="1">
    <location>
        <begin position="4"/>
        <end position="69"/>
    </location>
</feature>
<gene>
    <name evidence="2" type="ORF">E2636_08570</name>
</gene>
<dbReference type="KEGG" id="panc:E2636_08570"/>
<evidence type="ECO:0000313" key="3">
    <source>
        <dbReference type="Proteomes" id="UP000294292"/>
    </source>
</evidence>
<dbReference type="EMBL" id="CP038015">
    <property type="protein sequence ID" value="QBP41181.1"/>
    <property type="molecule type" value="Genomic_DNA"/>
</dbReference>
<name>A0A4P6ZXK3_9BACL</name>
<organism evidence="2 3">
    <name type="scientific">Paenisporosarcina antarctica</name>
    <dbReference type="NCBI Taxonomy" id="417367"/>
    <lineage>
        <taxon>Bacteria</taxon>
        <taxon>Bacillati</taxon>
        <taxon>Bacillota</taxon>
        <taxon>Bacilli</taxon>
        <taxon>Bacillales</taxon>
        <taxon>Caryophanaceae</taxon>
        <taxon>Paenisporosarcina</taxon>
    </lineage>
</organism>
<dbReference type="NCBIfam" id="NF010193">
    <property type="entry name" value="PRK13672.1"/>
    <property type="match status" value="1"/>
</dbReference>
<dbReference type="AlphaFoldDB" id="A0A4P6ZXK3"/>
<accession>A0A4P6ZXK3</accession>
<protein>
    <submittedName>
        <fullName evidence="2">YozE family protein</fullName>
    </submittedName>
</protein>
<dbReference type="RefSeq" id="WP_134209832.1">
    <property type="nucleotide sequence ID" value="NZ_CP038015.1"/>
</dbReference>
<dbReference type="InterPro" id="IPR036806">
    <property type="entry name" value="YozE_SAM-like_sf"/>
</dbReference>
<proteinExistence type="predicted"/>
<dbReference type="Proteomes" id="UP000294292">
    <property type="component" value="Chromosome"/>
</dbReference>
<keyword evidence="3" id="KW-1185">Reference proteome</keyword>
<dbReference type="SUPFAM" id="SSF140652">
    <property type="entry name" value="YozE-like"/>
    <property type="match status" value="1"/>
</dbReference>
<reference evidence="2 3" key="1">
    <citation type="submission" date="2019-03" db="EMBL/GenBank/DDBJ databases">
        <title>Complete genome sequence of Paenisporosarcina antarctica CGMCC 1.6503T.</title>
        <authorList>
            <person name="Rong J.-C."/>
            <person name="Chi N.-Y."/>
            <person name="Zhang Q.-F."/>
        </authorList>
    </citation>
    <scope>NUCLEOTIDE SEQUENCE [LARGE SCALE GENOMIC DNA]</scope>
    <source>
        <strain evidence="2 3">CGMCC 1.6503</strain>
    </source>
</reference>
<sequence length="76" mass="8924">MNQSFYKYALTFRGGKKSDGKAVFAEAMFYDLTFPKQSKDFEEISRYIEELAHSDISAIIFDEMWLLYETNIAFQS</sequence>
<dbReference type="InterPro" id="IPR023089">
    <property type="entry name" value="YozE_SAM-like"/>
</dbReference>
<dbReference type="Pfam" id="PF06855">
    <property type="entry name" value="YozE_SAM_like"/>
    <property type="match status" value="1"/>
</dbReference>
<dbReference type="Gene3D" id="1.10.150.260">
    <property type="entry name" value="YozE SAM-like"/>
    <property type="match status" value="1"/>
</dbReference>
<evidence type="ECO:0000259" key="1">
    <source>
        <dbReference type="Pfam" id="PF06855"/>
    </source>
</evidence>